<feature type="transmembrane region" description="Helical" evidence="12">
    <location>
        <begin position="391"/>
        <end position="411"/>
    </location>
</feature>
<dbReference type="InterPro" id="IPR051163">
    <property type="entry name" value="Sodium:Solute_Symporter_SSF"/>
</dbReference>
<feature type="transmembrane region" description="Helical" evidence="12">
    <location>
        <begin position="348"/>
        <end position="370"/>
    </location>
</feature>
<proteinExistence type="inferred from homology"/>
<comment type="caution">
    <text evidence="13">The sequence shown here is derived from an EMBL/GenBank/DDBJ whole genome shotgun (WGS) entry which is preliminary data.</text>
</comment>
<dbReference type="GO" id="GO:0005886">
    <property type="term" value="C:plasma membrane"/>
    <property type="evidence" value="ECO:0007669"/>
    <property type="project" value="UniProtKB-SubCell"/>
</dbReference>
<keyword evidence="14" id="KW-1185">Reference proteome</keyword>
<feature type="transmembrane region" description="Helical" evidence="12">
    <location>
        <begin position="417"/>
        <end position="438"/>
    </location>
</feature>
<dbReference type="AlphaFoldDB" id="A0A9Q1HD76"/>
<dbReference type="InterPro" id="IPR038377">
    <property type="entry name" value="Na/Glc_symporter_sf"/>
</dbReference>
<evidence type="ECO:0000256" key="12">
    <source>
        <dbReference type="SAM" id="Phobius"/>
    </source>
</evidence>
<evidence type="ECO:0000313" key="14">
    <source>
        <dbReference type="Proteomes" id="UP001152320"/>
    </source>
</evidence>
<evidence type="ECO:0000256" key="9">
    <source>
        <dbReference type="ARBA" id="ARBA00023136"/>
    </source>
</evidence>
<feature type="transmembrane region" description="Helical" evidence="12">
    <location>
        <begin position="169"/>
        <end position="193"/>
    </location>
</feature>
<evidence type="ECO:0000256" key="4">
    <source>
        <dbReference type="ARBA" id="ARBA00022475"/>
    </source>
</evidence>
<keyword evidence="7" id="KW-0915">Sodium</keyword>
<dbReference type="OrthoDB" id="10359482at2759"/>
<evidence type="ECO:0000256" key="10">
    <source>
        <dbReference type="ARBA" id="ARBA00023201"/>
    </source>
</evidence>
<organism evidence="13 14">
    <name type="scientific">Holothuria leucospilota</name>
    <name type="common">Black long sea cucumber</name>
    <name type="synonym">Mertensiothuria leucospilota</name>
    <dbReference type="NCBI Taxonomy" id="206669"/>
    <lineage>
        <taxon>Eukaryota</taxon>
        <taxon>Metazoa</taxon>
        <taxon>Echinodermata</taxon>
        <taxon>Eleutherozoa</taxon>
        <taxon>Echinozoa</taxon>
        <taxon>Holothuroidea</taxon>
        <taxon>Aspidochirotacea</taxon>
        <taxon>Aspidochirotida</taxon>
        <taxon>Holothuriidae</taxon>
        <taxon>Holothuria</taxon>
    </lineage>
</organism>
<keyword evidence="9 12" id="KW-0472">Membrane</keyword>
<feature type="transmembrane region" description="Helical" evidence="12">
    <location>
        <begin position="288"/>
        <end position="313"/>
    </location>
</feature>
<name>A0A9Q1HD76_HOLLE</name>
<evidence type="ECO:0000256" key="2">
    <source>
        <dbReference type="ARBA" id="ARBA00006434"/>
    </source>
</evidence>
<feature type="transmembrane region" description="Helical" evidence="12">
    <location>
        <begin position="249"/>
        <end position="267"/>
    </location>
</feature>
<feature type="transmembrane region" description="Helical" evidence="12">
    <location>
        <begin position="538"/>
        <end position="559"/>
    </location>
</feature>
<evidence type="ECO:0000256" key="8">
    <source>
        <dbReference type="ARBA" id="ARBA00023065"/>
    </source>
</evidence>
<feature type="transmembrane region" description="Helical" evidence="12">
    <location>
        <begin position="64"/>
        <end position="81"/>
    </location>
</feature>
<dbReference type="NCBIfam" id="TIGR00813">
    <property type="entry name" value="sss"/>
    <property type="match status" value="1"/>
</dbReference>
<comment type="subcellular location">
    <subcellularLocation>
        <location evidence="1">Cell membrane</location>
        <topology evidence="1">Multi-pass membrane protein</topology>
    </subcellularLocation>
</comment>
<dbReference type="Proteomes" id="UP001152320">
    <property type="component" value="Chromosome 6"/>
</dbReference>
<reference evidence="13" key="1">
    <citation type="submission" date="2021-10" db="EMBL/GenBank/DDBJ databases">
        <title>Tropical sea cucumber genome reveals ecological adaptation and Cuvierian tubules defense mechanism.</title>
        <authorList>
            <person name="Chen T."/>
        </authorList>
    </citation>
    <scope>NUCLEOTIDE SEQUENCE</scope>
    <source>
        <strain evidence="13">Nanhai2018</strain>
        <tissue evidence="13">Muscle</tissue>
    </source>
</reference>
<comment type="similarity">
    <text evidence="2 11">Belongs to the sodium:solute symporter (SSF) (TC 2.A.21) family.</text>
</comment>
<feature type="transmembrane region" description="Helical" evidence="12">
    <location>
        <begin position="136"/>
        <end position="157"/>
    </location>
</feature>
<feature type="transmembrane region" description="Helical" evidence="12">
    <location>
        <begin position="450"/>
        <end position="471"/>
    </location>
</feature>
<evidence type="ECO:0000256" key="11">
    <source>
        <dbReference type="RuleBase" id="RU362091"/>
    </source>
</evidence>
<protein>
    <submittedName>
        <fullName evidence="13">Sodium-coupled monocarboxylate transporter 2</fullName>
    </submittedName>
</protein>
<dbReference type="PANTHER" id="PTHR42985:SF40">
    <property type="entry name" value="LD47995P-RELATED"/>
    <property type="match status" value="1"/>
</dbReference>
<feature type="transmembrane region" description="Helical" evidence="12">
    <location>
        <begin position="200"/>
        <end position="229"/>
    </location>
</feature>
<keyword evidence="6 12" id="KW-1133">Transmembrane helix</keyword>
<dbReference type="GO" id="GO:0015293">
    <property type="term" value="F:symporter activity"/>
    <property type="evidence" value="ECO:0007669"/>
    <property type="project" value="TreeGrafter"/>
</dbReference>
<keyword evidence="10" id="KW-0739">Sodium transport</keyword>
<evidence type="ECO:0000256" key="3">
    <source>
        <dbReference type="ARBA" id="ARBA00022448"/>
    </source>
</evidence>
<feature type="transmembrane region" description="Helical" evidence="12">
    <location>
        <begin position="13"/>
        <end position="32"/>
    </location>
</feature>
<dbReference type="GO" id="GO:0006814">
    <property type="term" value="P:sodium ion transport"/>
    <property type="evidence" value="ECO:0007669"/>
    <property type="project" value="UniProtKB-KW"/>
</dbReference>
<sequence>MAETGVYFTPVDFIIFVLMLAISACTTLYYAIVKYRRQRFMENADYHELSEDGELEDDVTPLRGGLGIFVGFVSAITYLGIPAETYLNGILFWSISLTIVPAAIIINNGYLPIFFRLKLNNVFDYLELRFNRTVRLLGVLGNFFNLLVYMTVVMYGLALALSAVTRVKVWGAILSIGLVRTIFTTIGGVNAILWVDLFQVVLLMIAGFLGLIIVGCVETGGISTVWQAAITGNRAHFFLFNLDPTMRHSTWSLLVGGVFLNLTFLGPNQMLIKNYRTCLSETKAKKSIWIGMLLCGLFQILAVFTGIVMYSFYRNCDPYTAGQLTRTAELLPYFIVDVFHLIPGLPGLLVSAIFAASMSSTSAGIYSLAVTTSDDFIKLKWKNMSALKSTILIKSLSCFYGLLCMCGAFAISEVNSILQTVLSWAGILGGPVLGIFTLGFFSSRTNSKGAVCGFLIGLGFGLWMFIGAYTYPPAYNDPPLSTDGCGLNTTKVSPMSSLFGDATSNRVLREASYVTNSLTTPASDEAYPPIASLYSMSYLYYSGTSWILTVLVGVFVSILTKAPPEPDPVLLNPYVDIVCWCFRRRRVSNGSSNEEMSATLTWNMEKCAPDVVNMDPVPVQAEVSDR</sequence>
<dbReference type="Gene3D" id="1.20.1730.10">
    <property type="entry name" value="Sodium/glucose cotransporter"/>
    <property type="match status" value="1"/>
</dbReference>
<dbReference type="PANTHER" id="PTHR42985">
    <property type="entry name" value="SODIUM-COUPLED MONOCARBOXYLATE TRANSPORTER"/>
    <property type="match status" value="1"/>
</dbReference>
<dbReference type="Pfam" id="PF00474">
    <property type="entry name" value="SSF"/>
    <property type="match status" value="1"/>
</dbReference>
<evidence type="ECO:0000256" key="1">
    <source>
        <dbReference type="ARBA" id="ARBA00004651"/>
    </source>
</evidence>
<evidence type="ECO:0000256" key="7">
    <source>
        <dbReference type="ARBA" id="ARBA00023053"/>
    </source>
</evidence>
<keyword evidence="8" id="KW-0406">Ion transport</keyword>
<feature type="transmembrane region" description="Helical" evidence="12">
    <location>
        <begin position="93"/>
        <end position="115"/>
    </location>
</feature>
<keyword evidence="3" id="KW-0813">Transport</keyword>
<accession>A0A9Q1HD76</accession>
<evidence type="ECO:0000313" key="13">
    <source>
        <dbReference type="EMBL" id="KAJ8041008.1"/>
    </source>
</evidence>
<evidence type="ECO:0000256" key="5">
    <source>
        <dbReference type="ARBA" id="ARBA00022692"/>
    </source>
</evidence>
<evidence type="ECO:0000256" key="6">
    <source>
        <dbReference type="ARBA" id="ARBA00022989"/>
    </source>
</evidence>
<keyword evidence="4" id="KW-1003">Cell membrane</keyword>
<dbReference type="InterPro" id="IPR001734">
    <property type="entry name" value="Na/solute_symporter"/>
</dbReference>
<dbReference type="PROSITE" id="PS50283">
    <property type="entry name" value="NA_SOLUT_SYMP_3"/>
    <property type="match status" value="1"/>
</dbReference>
<gene>
    <name evidence="13" type="ORF">HOLleu_15486</name>
</gene>
<dbReference type="EMBL" id="JAIZAY010000006">
    <property type="protein sequence ID" value="KAJ8041008.1"/>
    <property type="molecule type" value="Genomic_DNA"/>
</dbReference>
<keyword evidence="5 12" id="KW-0812">Transmembrane</keyword>